<evidence type="ECO:0000256" key="3">
    <source>
        <dbReference type="ARBA" id="ARBA00023002"/>
    </source>
</evidence>
<dbReference type="GO" id="GO:0016491">
    <property type="term" value="F:oxidoreductase activity"/>
    <property type="evidence" value="ECO:0007669"/>
    <property type="project" value="UniProtKB-KW"/>
</dbReference>
<organism evidence="8 9">
    <name type="scientific">Vulcanisaeta souniana JCM 11219</name>
    <dbReference type="NCBI Taxonomy" id="1293586"/>
    <lineage>
        <taxon>Archaea</taxon>
        <taxon>Thermoproteota</taxon>
        <taxon>Thermoprotei</taxon>
        <taxon>Thermoproteales</taxon>
        <taxon>Thermoproteaceae</taxon>
        <taxon>Vulcanisaeta</taxon>
    </lineage>
</organism>
<evidence type="ECO:0000259" key="6">
    <source>
        <dbReference type="PROSITE" id="PS51296"/>
    </source>
</evidence>
<protein>
    <submittedName>
        <fullName evidence="8">Oxidase</fullName>
    </submittedName>
</protein>
<dbReference type="InterPro" id="IPR036922">
    <property type="entry name" value="Rieske_2Fe-2S_sf"/>
</dbReference>
<evidence type="ECO:0000256" key="2">
    <source>
        <dbReference type="ARBA" id="ARBA00022723"/>
    </source>
</evidence>
<accession>A0A830E3Z0</accession>
<dbReference type="AlphaFoldDB" id="A0A830E3Z0"/>
<dbReference type="Proteomes" id="UP000657075">
    <property type="component" value="Unassembled WGS sequence"/>
</dbReference>
<keyword evidence="5" id="KW-0411">Iron-sulfur</keyword>
<dbReference type="SUPFAM" id="SSF50022">
    <property type="entry name" value="ISP domain"/>
    <property type="match status" value="1"/>
</dbReference>
<dbReference type="Pfam" id="PF00355">
    <property type="entry name" value="Rieske"/>
    <property type="match status" value="1"/>
</dbReference>
<reference evidence="8" key="2">
    <citation type="submission" date="2020-09" db="EMBL/GenBank/DDBJ databases">
        <authorList>
            <person name="Sun Q."/>
            <person name="Ohkuma M."/>
        </authorList>
    </citation>
    <scope>NUCLEOTIDE SEQUENCE</scope>
    <source>
        <strain evidence="8">JCM 11219</strain>
    </source>
</reference>
<keyword evidence="2" id="KW-0479">Metal-binding</keyword>
<dbReference type="Pfam" id="PF19112">
    <property type="entry name" value="VanA_C"/>
    <property type="match status" value="1"/>
</dbReference>
<evidence type="ECO:0000313" key="8">
    <source>
        <dbReference type="EMBL" id="GGI80626.1"/>
    </source>
</evidence>
<dbReference type="InterPro" id="IPR050584">
    <property type="entry name" value="Cholesterol_7-desaturase"/>
</dbReference>
<reference evidence="10" key="3">
    <citation type="submission" date="2022-09" db="EMBL/GenBank/DDBJ databases">
        <title>Complete genome sequence of Vulcanisaeta souniana.</title>
        <authorList>
            <person name="Kato S."/>
            <person name="Itoh T."/>
            <person name="Ohkuma M."/>
        </authorList>
    </citation>
    <scope>NUCLEOTIDE SEQUENCE [LARGE SCALE GENOMIC DNA]</scope>
    <source>
        <strain evidence="10">JCM 11219</strain>
    </source>
</reference>
<dbReference type="GO" id="GO:0046872">
    <property type="term" value="F:metal ion binding"/>
    <property type="evidence" value="ECO:0007669"/>
    <property type="project" value="UniProtKB-KW"/>
</dbReference>
<reference evidence="8" key="1">
    <citation type="journal article" date="2014" name="Int. J. Syst. Evol. Microbiol.">
        <title>Complete genome sequence of Corynebacterium casei LMG S-19264T (=DSM 44701T), isolated from a smear-ripened cheese.</title>
        <authorList>
            <consortium name="US DOE Joint Genome Institute (JGI-PGF)"/>
            <person name="Walter F."/>
            <person name="Albersmeier A."/>
            <person name="Kalinowski J."/>
            <person name="Ruckert C."/>
        </authorList>
    </citation>
    <scope>NUCLEOTIDE SEQUENCE</scope>
    <source>
        <strain evidence="8">JCM 11219</strain>
    </source>
</reference>
<reference evidence="7" key="4">
    <citation type="journal article" date="2023" name="Microbiol. Resour. Announc.">
        <title>Complete Genome Sequence of Vulcanisaeta souniana Strain IC-059, a Hyperthermophilic Archaeon Isolated from Hot Spring Water in Japan.</title>
        <authorList>
            <person name="Kato S."/>
            <person name="Itoh T."/>
            <person name="Wu L."/>
            <person name="Ma J."/>
            <person name="Ohkuma M."/>
        </authorList>
    </citation>
    <scope>NUCLEOTIDE SEQUENCE</scope>
    <source>
        <strain evidence="7">JCM 11219</strain>
    </source>
</reference>
<sequence length="291" mass="33771">MNALLDDCPHRHARLSLGKVVNGNVQCPYHGFEFDGSGRTVKVPALGRSSEIPKYLRALSIPVYETHGIIWLWYGNGDPSKPPRFFDDLDGLSAYSEYSEVWSVSLPRAVENQLDVFHLPFVHYNTIGRGGKTLVHGPLVKVLDDYSFIIYPFNEVDRGQRPLRGNEIDASRLRNYLWFIYPNVWENYISRNMRIIAFFAPIDSSSTKIYIRLYMRVTSVKVIDRAITKLLMPFNTYVLHQDRRVVLTQSNDIMYDKLIHADYPIALYRRMYLKDKELNKLLGNAPQKLHE</sequence>
<evidence type="ECO:0000256" key="5">
    <source>
        <dbReference type="ARBA" id="ARBA00023014"/>
    </source>
</evidence>
<dbReference type="EMBL" id="AP026830">
    <property type="protein sequence ID" value="BDR91078.1"/>
    <property type="molecule type" value="Genomic_DNA"/>
</dbReference>
<evidence type="ECO:0000256" key="1">
    <source>
        <dbReference type="ARBA" id="ARBA00022714"/>
    </source>
</evidence>
<dbReference type="GO" id="GO:0051537">
    <property type="term" value="F:2 iron, 2 sulfur cluster binding"/>
    <property type="evidence" value="ECO:0007669"/>
    <property type="project" value="UniProtKB-KW"/>
</dbReference>
<keyword evidence="10" id="KW-1185">Reference proteome</keyword>
<keyword evidence="1" id="KW-0001">2Fe-2S</keyword>
<dbReference type="PANTHER" id="PTHR21266">
    <property type="entry name" value="IRON-SULFUR DOMAIN CONTAINING PROTEIN"/>
    <property type="match status" value="1"/>
</dbReference>
<name>A0A830E3Z0_9CREN</name>
<gene>
    <name evidence="8" type="ORF">GCM10007112_16820</name>
    <name evidence="7" type="ORF">Vsou_01710</name>
</gene>
<proteinExistence type="predicted"/>
<dbReference type="SUPFAM" id="SSF55961">
    <property type="entry name" value="Bet v1-like"/>
    <property type="match status" value="1"/>
</dbReference>
<evidence type="ECO:0000256" key="4">
    <source>
        <dbReference type="ARBA" id="ARBA00023004"/>
    </source>
</evidence>
<keyword evidence="4" id="KW-0408">Iron</keyword>
<dbReference type="Gene3D" id="2.102.10.10">
    <property type="entry name" value="Rieske [2Fe-2S] iron-sulphur domain"/>
    <property type="match status" value="1"/>
</dbReference>
<dbReference type="Proteomes" id="UP001060771">
    <property type="component" value="Chromosome"/>
</dbReference>
<dbReference type="EMBL" id="BMNM01000007">
    <property type="protein sequence ID" value="GGI80626.1"/>
    <property type="molecule type" value="Genomic_DNA"/>
</dbReference>
<evidence type="ECO:0000313" key="10">
    <source>
        <dbReference type="Proteomes" id="UP001060771"/>
    </source>
</evidence>
<evidence type="ECO:0000313" key="9">
    <source>
        <dbReference type="Proteomes" id="UP000657075"/>
    </source>
</evidence>
<feature type="domain" description="Rieske" evidence="6">
    <location>
        <begin position="1"/>
        <end position="72"/>
    </location>
</feature>
<dbReference type="PANTHER" id="PTHR21266:SF59">
    <property type="entry name" value="BLR4922 PROTEIN"/>
    <property type="match status" value="1"/>
</dbReference>
<dbReference type="PROSITE" id="PS51296">
    <property type="entry name" value="RIESKE"/>
    <property type="match status" value="1"/>
</dbReference>
<dbReference type="InterPro" id="IPR017941">
    <property type="entry name" value="Rieske_2Fe-2S"/>
</dbReference>
<dbReference type="Gene3D" id="3.90.380.10">
    <property type="entry name" value="Naphthalene 1,2-dioxygenase Alpha Subunit, Chain A, domain 1"/>
    <property type="match status" value="1"/>
</dbReference>
<dbReference type="InterPro" id="IPR044043">
    <property type="entry name" value="VanA_C_cat"/>
</dbReference>
<evidence type="ECO:0000313" key="7">
    <source>
        <dbReference type="EMBL" id="BDR91078.1"/>
    </source>
</evidence>
<keyword evidence="3" id="KW-0560">Oxidoreductase</keyword>